<sequence length="171" mass="20133">MENKLIEILNNGSSFAYGFLLDENEKNYLIKNLDDQGRFDGYTLISKDLVKINEKSDFLKKLKIYNEYWKSTKEEKKGENIGEIFKNIPDFFDMIKYAKENKKIINLGKSLDYFDQICGYIKNIEDDFAIIDAVDINSGQIYDEFEIDIKEIKYIEVESIDNILLDFVNKK</sequence>
<dbReference type="Proteomes" id="UP000595276">
    <property type="component" value="Chromosome"/>
</dbReference>
<dbReference type="RefSeq" id="WP_004839320.1">
    <property type="nucleotide sequence ID" value="NZ_CP066014.1"/>
</dbReference>
<gene>
    <name evidence="1" type="ORF">I6H45_07415</name>
</gene>
<dbReference type="GeneID" id="79022561"/>
<dbReference type="AlphaFoldDB" id="A0A7T4F0I4"/>
<evidence type="ECO:0000313" key="2">
    <source>
        <dbReference type="Proteomes" id="UP000595276"/>
    </source>
</evidence>
<accession>A0A7T4F0I4</accession>
<evidence type="ECO:0000313" key="1">
    <source>
        <dbReference type="EMBL" id="QQB61623.1"/>
    </source>
</evidence>
<protein>
    <submittedName>
        <fullName evidence="1">Uncharacterized protein</fullName>
    </submittedName>
</protein>
<reference evidence="1 2" key="1">
    <citation type="submission" date="2020-12" db="EMBL/GenBank/DDBJ databases">
        <title>FDA dAtabase for Regulatory Grade micrObial Sequences (FDA-ARGOS): Supporting development and validation of Infectious Disease Dx tests.</title>
        <authorList>
            <person name="Sproer C."/>
            <person name="Gronow S."/>
            <person name="Severitt S."/>
            <person name="Schroder I."/>
            <person name="Tallon L."/>
            <person name="Sadzewicz L."/>
            <person name="Zhao X."/>
            <person name="Boylan J."/>
            <person name="Ott S."/>
            <person name="Bowen H."/>
            <person name="Vavikolanu K."/>
            <person name="Mehta A."/>
            <person name="Aluvathingal J."/>
            <person name="Nadendla S."/>
            <person name="Lowell S."/>
            <person name="Myers T."/>
            <person name="Yan Y."/>
            <person name="Sichtig H."/>
        </authorList>
    </citation>
    <scope>NUCLEOTIDE SEQUENCE [LARGE SCALE GENOMIC DNA]</scope>
    <source>
        <strain evidence="1 2">FDAARGOS_988</strain>
    </source>
</reference>
<name>A0A7T4F0I4_9FIRM</name>
<proteinExistence type="predicted"/>
<dbReference type="KEGG" id="avg:I6H45_07415"/>
<dbReference type="EMBL" id="CP066014">
    <property type="protein sequence ID" value="QQB61623.1"/>
    <property type="molecule type" value="Genomic_DNA"/>
</dbReference>
<organism evidence="1 2">
    <name type="scientific">Anaerococcus vaginalis</name>
    <dbReference type="NCBI Taxonomy" id="33037"/>
    <lineage>
        <taxon>Bacteria</taxon>
        <taxon>Bacillati</taxon>
        <taxon>Bacillota</taxon>
        <taxon>Tissierellia</taxon>
        <taxon>Tissierellales</taxon>
        <taxon>Peptoniphilaceae</taxon>
        <taxon>Anaerococcus</taxon>
    </lineage>
</organism>